<protein>
    <submittedName>
        <fullName evidence="1">Uncharacterized protein</fullName>
    </submittedName>
</protein>
<evidence type="ECO:0000313" key="1">
    <source>
        <dbReference type="EMBL" id="KAJ9660535.1"/>
    </source>
</evidence>
<dbReference type="Proteomes" id="UP001172386">
    <property type="component" value="Unassembled WGS sequence"/>
</dbReference>
<proteinExistence type="predicted"/>
<sequence length="482" mass="53336">MPAVWPDRARFATKQAAKRSGFGSRSIDTVFMITEPEAVATAALMTHNTMKPGTGFLVCDCGGGTVDINSYTVRGKGGGIKLDESIVGIDYLNNGMYDPEEAEITLTTADMRSLFDPVVGKIVSLISQQIKEVESVGAPNIKTIVLAGGFGDSPYLQKEVEAFCDRDIGVIVPRPLWSVIARGAALRGLLGDFVEEHRCRRHYGICLTRPFREGTDVDDHDVYWDKFENKKCRGGWMSWMVKKGENISEASMRSIQFNPEIFIKKKSDRTVELPLYSCGLDYPPERVEGYGKSLLPDVCCWLTVRGVEKVGVLRYGFDDVNLKELQKIRKGLFSRGTTYHSPNLELVVEISAQSGLLQFAVLYKGKNLGTAEIVFEAEDDKTIERDIDSRFENTTNDQISTNTADATEVSSRKSNLSLTSSSDNALASVEVMETIQIARTANAHRDWRYAPSNADSISEISTQDSRHKDSCGDSLISWLTDG</sequence>
<dbReference type="EMBL" id="JAPDRQ010000030">
    <property type="protein sequence ID" value="KAJ9660535.1"/>
    <property type="molecule type" value="Genomic_DNA"/>
</dbReference>
<comment type="caution">
    <text evidence="1">The sequence shown here is derived from an EMBL/GenBank/DDBJ whole genome shotgun (WGS) entry which is preliminary data.</text>
</comment>
<gene>
    <name evidence="1" type="ORF">H2198_002472</name>
</gene>
<evidence type="ECO:0000313" key="2">
    <source>
        <dbReference type="Proteomes" id="UP001172386"/>
    </source>
</evidence>
<accession>A0ACC3AF37</accession>
<keyword evidence="2" id="KW-1185">Reference proteome</keyword>
<name>A0ACC3AF37_9EURO</name>
<organism evidence="1 2">
    <name type="scientific">Neophaeococcomyces mojaviensis</name>
    <dbReference type="NCBI Taxonomy" id="3383035"/>
    <lineage>
        <taxon>Eukaryota</taxon>
        <taxon>Fungi</taxon>
        <taxon>Dikarya</taxon>
        <taxon>Ascomycota</taxon>
        <taxon>Pezizomycotina</taxon>
        <taxon>Eurotiomycetes</taxon>
        <taxon>Chaetothyriomycetidae</taxon>
        <taxon>Chaetothyriales</taxon>
        <taxon>Chaetothyriales incertae sedis</taxon>
        <taxon>Neophaeococcomyces</taxon>
    </lineage>
</organism>
<reference evidence="1" key="1">
    <citation type="submission" date="2022-10" db="EMBL/GenBank/DDBJ databases">
        <title>Culturing micro-colonial fungi from biological soil crusts in the Mojave desert and describing Neophaeococcomyces mojavensis, and introducing the new genera and species Taxawa tesnikishii.</title>
        <authorList>
            <person name="Kurbessoian T."/>
            <person name="Stajich J.E."/>
        </authorList>
    </citation>
    <scope>NUCLEOTIDE SEQUENCE</scope>
    <source>
        <strain evidence="1">JES_112</strain>
    </source>
</reference>